<dbReference type="EMBL" id="JBGEHV010000029">
    <property type="protein sequence ID" value="MEY8040990.1"/>
    <property type="molecule type" value="Genomic_DNA"/>
</dbReference>
<organism evidence="1 2">
    <name type="scientific">Saccharopolyspora cebuensis</name>
    <dbReference type="NCBI Taxonomy" id="418759"/>
    <lineage>
        <taxon>Bacteria</taxon>
        <taxon>Bacillati</taxon>
        <taxon>Actinomycetota</taxon>
        <taxon>Actinomycetes</taxon>
        <taxon>Pseudonocardiales</taxon>
        <taxon>Pseudonocardiaceae</taxon>
        <taxon>Saccharopolyspora</taxon>
    </lineage>
</organism>
<gene>
    <name evidence="1" type="ORF">AB8O55_16395</name>
</gene>
<dbReference type="RefSeq" id="WP_345355436.1">
    <property type="nucleotide sequence ID" value="NZ_BAABII010000001.1"/>
</dbReference>
<reference evidence="1 2" key="1">
    <citation type="submission" date="2024-08" db="EMBL/GenBank/DDBJ databases">
        <title>Genome mining of Saccharopolyspora cebuensis PGLac3 from Nigerian medicinal plant.</title>
        <authorList>
            <person name="Ezeobiora C.E."/>
            <person name="Igbokwe N.H."/>
            <person name="Amin D.H."/>
            <person name="Mendie U.E."/>
        </authorList>
    </citation>
    <scope>NUCLEOTIDE SEQUENCE [LARGE SCALE GENOMIC DNA]</scope>
    <source>
        <strain evidence="1 2">PGLac3</strain>
    </source>
</reference>
<evidence type="ECO:0008006" key="3">
    <source>
        <dbReference type="Google" id="ProtNLM"/>
    </source>
</evidence>
<keyword evidence="2" id="KW-1185">Reference proteome</keyword>
<protein>
    <recommendedName>
        <fullName evidence="3">PE family protein</fullName>
    </recommendedName>
</protein>
<sequence>MAESAGAVAGLAAANEAMMGIINAANGGRFQVTPEAGEELIRIFEDMGEEMRGMWQDLDLLKQKVPLGPSPAGQEIAHFDRLVAAGDDGRSYEEMLRQLRSRVPEVVEAIRKGIELYQEVDDGNSRRFDVQA</sequence>
<dbReference type="Proteomes" id="UP001564626">
    <property type="component" value="Unassembled WGS sequence"/>
</dbReference>
<comment type="caution">
    <text evidence="1">The sequence shown here is derived from an EMBL/GenBank/DDBJ whole genome shotgun (WGS) entry which is preliminary data.</text>
</comment>
<evidence type="ECO:0000313" key="1">
    <source>
        <dbReference type="EMBL" id="MEY8040990.1"/>
    </source>
</evidence>
<accession>A0ABV4CIS6</accession>
<proteinExistence type="predicted"/>
<name>A0ABV4CIS6_9PSEU</name>
<evidence type="ECO:0000313" key="2">
    <source>
        <dbReference type="Proteomes" id="UP001564626"/>
    </source>
</evidence>